<keyword evidence="1" id="KW-0812">Transmembrane</keyword>
<reference evidence="2" key="1">
    <citation type="submission" date="2023-10" db="EMBL/GenBank/DDBJ databases">
        <title>Genome assembly of Pristionchus species.</title>
        <authorList>
            <person name="Yoshida K."/>
            <person name="Sommer R.J."/>
        </authorList>
    </citation>
    <scope>NUCLEOTIDE SEQUENCE</scope>
    <source>
        <strain evidence="2">RS0144</strain>
    </source>
</reference>
<evidence type="ECO:0000313" key="2">
    <source>
        <dbReference type="EMBL" id="GMS97096.1"/>
    </source>
</evidence>
<dbReference type="Proteomes" id="UP001432027">
    <property type="component" value="Unassembled WGS sequence"/>
</dbReference>
<feature type="transmembrane region" description="Helical" evidence="1">
    <location>
        <begin position="21"/>
        <end position="43"/>
    </location>
</feature>
<evidence type="ECO:0000313" key="3">
    <source>
        <dbReference type="Proteomes" id="UP001432027"/>
    </source>
</evidence>
<keyword evidence="3" id="KW-1185">Reference proteome</keyword>
<organism evidence="2 3">
    <name type="scientific">Pristionchus entomophagus</name>
    <dbReference type="NCBI Taxonomy" id="358040"/>
    <lineage>
        <taxon>Eukaryota</taxon>
        <taxon>Metazoa</taxon>
        <taxon>Ecdysozoa</taxon>
        <taxon>Nematoda</taxon>
        <taxon>Chromadorea</taxon>
        <taxon>Rhabditida</taxon>
        <taxon>Rhabditina</taxon>
        <taxon>Diplogasteromorpha</taxon>
        <taxon>Diplogasteroidea</taxon>
        <taxon>Neodiplogasteridae</taxon>
        <taxon>Pristionchus</taxon>
    </lineage>
</organism>
<keyword evidence="1" id="KW-0472">Membrane</keyword>
<feature type="transmembrane region" description="Helical" evidence="1">
    <location>
        <begin position="55"/>
        <end position="76"/>
    </location>
</feature>
<gene>
    <name evidence="2" type="ORF">PENTCL1PPCAC_19271</name>
</gene>
<name>A0AAV5TRT9_9BILA</name>
<sequence>MAESTNVENGERPKKSDRKIYVLWLIMIGFLIVKDIDLIISHSVSGGSLMELEMVLTYILFFMKVVSFMISGALLYGAKKNPRIRNVNNEECLTRDRNSRE</sequence>
<protein>
    <submittedName>
        <fullName evidence="2">Uncharacterized protein</fullName>
    </submittedName>
</protein>
<dbReference type="AlphaFoldDB" id="A0AAV5TRT9"/>
<comment type="caution">
    <text evidence="2">The sequence shown here is derived from an EMBL/GenBank/DDBJ whole genome shotgun (WGS) entry which is preliminary data.</text>
</comment>
<dbReference type="EMBL" id="BTSX01000004">
    <property type="protein sequence ID" value="GMS97096.1"/>
    <property type="molecule type" value="Genomic_DNA"/>
</dbReference>
<proteinExistence type="predicted"/>
<keyword evidence="1" id="KW-1133">Transmembrane helix</keyword>
<evidence type="ECO:0000256" key="1">
    <source>
        <dbReference type="SAM" id="Phobius"/>
    </source>
</evidence>
<accession>A0AAV5TRT9</accession>